<feature type="region of interest" description="Disordered" evidence="1">
    <location>
        <begin position="95"/>
        <end position="132"/>
    </location>
</feature>
<proteinExistence type="predicted"/>
<gene>
    <name evidence="2" type="ORF">NTJ_02229</name>
</gene>
<dbReference type="EMBL" id="AP028909">
    <property type="protein sequence ID" value="BES89422.1"/>
    <property type="molecule type" value="Genomic_DNA"/>
</dbReference>
<name>A0ABN7AGF1_9HEMI</name>
<dbReference type="Proteomes" id="UP001307889">
    <property type="component" value="Chromosome 1"/>
</dbReference>
<evidence type="ECO:0000313" key="2">
    <source>
        <dbReference type="EMBL" id="BES89422.1"/>
    </source>
</evidence>
<accession>A0ABN7AGF1</accession>
<protein>
    <submittedName>
        <fullName evidence="2">Uncharacterized protein</fullName>
    </submittedName>
</protein>
<reference evidence="2 3" key="1">
    <citation type="submission" date="2023-09" db="EMBL/GenBank/DDBJ databases">
        <title>Nesidiocoris tenuis whole genome shotgun sequence.</title>
        <authorList>
            <person name="Shibata T."/>
            <person name="Shimoda M."/>
            <person name="Kobayashi T."/>
            <person name="Uehara T."/>
        </authorList>
    </citation>
    <scope>NUCLEOTIDE SEQUENCE [LARGE SCALE GENOMIC DNA]</scope>
    <source>
        <strain evidence="2 3">Japan</strain>
    </source>
</reference>
<organism evidence="2 3">
    <name type="scientific">Nesidiocoris tenuis</name>
    <dbReference type="NCBI Taxonomy" id="355587"/>
    <lineage>
        <taxon>Eukaryota</taxon>
        <taxon>Metazoa</taxon>
        <taxon>Ecdysozoa</taxon>
        <taxon>Arthropoda</taxon>
        <taxon>Hexapoda</taxon>
        <taxon>Insecta</taxon>
        <taxon>Pterygota</taxon>
        <taxon>Neoptera</taxon>
        <taxon>Paraneoptera</taxon>
        <taxon>Hemiptera</taxon>
        <taxon>Heteroptera</taxon>
        <taxon>Panheteroptera</taxon>
        <taxon>Cimicomorpha</taxon>
        <taxon>Miridae</taxon>
        <taxon>Dicyphina</taxon>
        <taxon>Nesidiocoris</taxon>
    </lineage>
</organism>
<evidence type="ECO:0000313" key="3">
    <source>
        <dbReference type="Proteomes" id="UP001307889"/>
    </source>
</evidence>
<evidence type="ECO:0000256" key="1">
    <source>
        <dbReference type="SAM" id="MobiDB-lite"/>
    </source>
</evidence>
<keyword evidence="3" id="KW-1185">Reference proteome</keyword>
<sequence length="139" mass="15166">MGRHKTWDNLGCVECLLRLRGGSAGARGGSLSDPRGSDRPLSVRVERSYAPLIFVPLERRAEIIVNAVNKSWPPLITANGEGSAVADDRRCRPYALRSPLPTSHHPSDPLDTDVISRRRSTPTPTPTCNTSGTYISTFL</sequence>